<comment type="caution">
    <text evidence="2">The sequence shown here is derived from an EMBL/GenBank/DDBJ whole genome shotgun (WGS) entry which is preliminary data.</text>
</comment>
<organism evidence="2 3">
    <name type="scientific">Streptomyces colonosanans</name>
    <dbReference type="NCBI Taxonomy" id="1428652"/>
    <lineage>
        <taxon>Bacteria</taxon>
        <taxon>Bacillati</taxon>
        <taxon>Actinomycetota</taxon>
        <taxon>Actinomycetes</taxon>
        <taxon>Kitasatosporales</taxon>
        <taxon>Streptomycetaceae</taxon>
        <taxon>Streptomyces</taxon>
    </lineage>
</organism>
<gene>
    <name evidence="2" type="ORF">BIV24_02730</name>
</gene>
<accession>A0A1S2Q4L3</accession>
<feature type="region of interest" description="Disordered" evidence="1">
    <location>
        <begin position="44"/>
        <end position="70"/>
    </location>
</feature>
<dbReference type="AlphaFoldDB" id="A0A1S2Q4L3"/>
<evidence type="ECO:0000313" key="2">
    <source>
        <dbReference type="EMBL" id="OIK00667.1"/>
    </source>
</evidence>
<dbReference type="EMBL" id="MLYP01000006">
    <property type="protein sequence ID" value="OIK00667.1"/>
    <property type="molecule type" value="Genomic_DNA"/>
</dbReference>
<reference evidence="2 3" key="1">
    <citation type="submission" date="2016-10" db="EMBL/GenBank/DDBJ databases">
        <title>Genome sequence of Streptomyces sp. MUSC 93.</title>
        <authorList>
            <person name="Lee L.-H."/>
            <person name="Ser H.-L."/>
            <person name="Law J.W.-F."/>
        </authorList>
    </citation>
    <scope>NUCLEOTIDE SEQUENCE [LARGE SCALE GENOMIC DNA]</scope>
    <source>
        <strain evidence="2 3">MUSC 93</strain>
    </source>
</reference>
<proteinExistence type="predicted"/>
<dbReference type="Proteomes" id="UP000179935">
    <property type="component" value="Unassembled WGS sequence"/>
</dbReference>
<evidence type="ECO:0000256" key="1">
    <source>
        <dbReference type="SAM" id="MobiDB-lite"/>
    </source>
</evidence>
<protein>
    <submittedName>
        <fullName evidence="2">Uncharacterized protein</fullName>
    </submittedName>
</protein>
<sequence>MHRRIQGAAASRGERLPLRIGIPVVDGLGAVRQFKASNAAAAARLGADGPSQPSLRIDERPVRLQPFQEP</sequence>
<name>A0A1S2Q4L3_9ACTN</name>
<keyword evidence="3" id="KW-1185">Reference proteome</keyword>
<evidence type="ECO:0000313" key="3">
    <source>
        <dbReference type="Proteomes" id="UP000179935"/>
    </source>
</evidence>